<reference evidence="1 2" key="1">
    <citation type="submission" date="2024-09" db="EMBL/GenBank/DDBJ databases">
        <authorList>
            <person name="Sun Q."/>
            <person name="Mori K."/>
        </authorList>
    </citation>
    <scope>NUCLEOTIDE SEQUENCE [LARGE SCALE GENOMIC DNA]</scope>
    <source>
        <strain evidence="1 2">TBRC 3947</strain>
    </source>
</reference>
<dbReference type="Proteomes" id="UP001589867">
    <property type="component" value="Unassembled WGS sequence"/>
</dbReference>
<dbReference type="RefSeq" id="WP_377249865.1">
    <property type="nucleotide sequence ID" value="NZ_JBHLUH010000013.1"/>
</dbReference>
<evidence type="ECO:0000313" key="2">
    <source>
        <dbReference type="Proteomes" id="UP001589867"/>
    </source>
</evidence>
<proteinExistence type="predicted"/>
<name>A0ABV6M124_9ACTN</name>
<keyword evidence="2" id="KW-1185">Reference proteome</keyword>
<gene>
    <name evidence="1" type="ORF">ACFFIA_12015</name>
</gene>
<organism evidence="1 2">
    <name type="scientific">Phytohabitans kaempferiae</name>
    <dbReference type="NCBI Taxonomy" id="1620943"/>
    <lineage>
        <taxon>Bacteria</taxon>
        <taxon>Bacillati</taxon>
        <taxon>Actinomycetota</taxon>
        <taxon>Actinomycetes</taxon>
        <taxon>Micromonosporales</taxon>
        <taxon>Micromonosporaceae</taxon>
    </lineage>
</organism>
<sequence>MGYDLHISRALFWSYGKRYPIMEREFADLIEREPDLWFEPDRKGTRPAFVGEGGDDRIAGLPVPLGLRHFGWHSGTEGADGGESEWLHVSNGQIQSTWPGEALIRRMAALARSLDAWLMGDDCELYVAAPDGTVTARERTPDDLHPALGVHPRRFLTRHARPIPVAEWWALVAGQPDFRVDERIEALLPSGWRLITCPPVAHWTGHPSGRPVPFFHEGDGYVEVAHVDPVTRSRMVELAALLDAGVHDD</sequence>
<evidence type="ECO:0000313" key="1">
    <source>
        <dbReference type="EMBL" id="MFC0528386.1"/>
    </source>
</evidence>
<comment type="caution">
    <text evidence="1">The sequence shown here is derived from an EMBL/GenBank/DDBJ whole genome shotgun (WGS) entry which is preliminary data.</text>
</comment>
<dbReference type="EMBL" id="JBHLUH010000013">
    <property type="protein sequence ID" value="MFC0528386.1"/>
    <property type="molecule type" value="Genomic_DNA"/>
</dbReference>
<protein>
    <submittedName>
        <fullName evidence="1">Uncharacterized protein</fullName>
    </submittedName>
</protein>
<accession>A0ABV6M124</accession>